<feature type="domain" description="DUF7882" evidence="1">
    <location>
        <begin position="1"/>
        <end position="95"/>
    </location>
</feature>
<organism evidence="2 3">
    <name type="scientific">Conyzicola nivalis</name>
    <dbReference type="NCBI Taxonomy" id="1477021"/>
    <lineage>
        <taxon>Bacteria</taxon>
        <taxon>Bacillati</taxon>
        <taxon>Actinomycetota</taxon>
        <taxon>Actinomycetes</taxon>
        <taxon>Micrococcales</taxon>
        <taxon>Microbacteriaceae</taxon>
        <taxon>Conyzicola</taxon>
    </lineage>
</organism>
<dbReference type="Proteomes" id="UP001549257">
    <property type="component" value="Unassembled WGS sequence"/>
</dbReference>
<accession>A0ABV2QN32</accession>
<dbReference type="EMBL" id="JBEPSJ010000002">
    <property type="protein sequence ID" value="MET4582303.1"/>
    <property type="molecule type" value="Genomic_DNA"/>
</dbReference>
<evidence type="ECO:0000313" key="3">
    <source>
        <dbReference type="Proteomes" id="UP001549257"/>
    </source>
</evidence>
<reference evidence="2 3" key="1">
    <citation type="submission" date="2024-06" db="EMBL/GenBank/DDBJ databases">
        <title>Sorghum-associated microbial communities from plants grown in Nebraska, USA.</title>
        <authorList>
            <person name="Schachtman D."/>
        </authorList>
    </citation>
    <scope>NUCLEOTIDE SEQUENCE [LARGE SCALE GENOMIC DNA]</scope>
    <source>
        <strain evidence="2 3">2857</strain>
    </source>
</reference>
<evidence type="ECO:0000259" key="1">
    <source>
        <dbReference type="Pfam" id="PF25355"/>
    </source>
</evidence>
<sequence>MGTLKYDGVTVEFDDRLLAHLEIVIVQKLRRQEAFLMTWQDDEGLAGGRSGIWLHPSANMFFHFTGKQKVAIDHDWLMKLMASANSAMGLFVADEEGDAAHPSQIAIS</sequence>
<comment type="caution">
    <text evidence="2">The sequence shown here is derived from an EMBL/GenBank/DDBJ whole genome shotgun (WGS) entry which is preliminary data.</text>
</comment>
<name>A0ABV2QN32_9MICO</name>
<keyword evidence="3" id="KW-1185">Reference proteome</keyword>
<dbReference type="Pfam" id="PF25355">
    <property type="entry name" value="DUF7882"/>
    <property type="match status" value="1"/>
</dbReference>
<dbReference type="RefSeq" id="WP_354024498.1">
    <property type="nucleotide sequence ID" value="NZ_JBEPSJ010000002.1"/>
</dbReference>
<evidence type="ECO:0000313" key="2">
    <source>
        <dbReference type="EMBL" id="MET4582303.1"/>
    </source>
</evidence>
<protein>
    <recommendedName>
        <fullName evidence="1">DUF7882 domain-containing protein</fullName>
    </recommendedName>
</protein>
<proteinExistence type="predicted"/>
<gene>
    <name evidence="2" type="ORF">ABIE21_001813</name>
</gene>
<dbReference type="InterPro" id="IPR057204">
    <property type="entry name" value="DUF7882"/>
</dbReference>